<keyword evidence="3 4" id="KW-0378">Hydrolase</keyword>
<evidence type="ECO:0000256" key="1">
    <source>
        <dbReference type="ARBA" id="ARBA00001936"/>
    </source>
</evidence>
<dbReference type="AlphaFoldDB" id="A0A368ELH9"/>
<dbReference type="InterPro" id="IPR020476">
    <property type="entry name" value="Nudix_hydrolase"/>
</dbReference>
<dbReference type="PRINTS" id="PR00502">
    <property type="entry name" value="NUDIXFAMILY"/>
</dbReference>
<dbReference type="PROSITE" id="PS00893">
    <property type="entry name" value="NUDIX_BOX"/>
    <property type="match status" value="1"/>
</dbReference>
<name>A0A368ELH9_9PROT</name>
<evidence type="ECO:0000256" key="2">
    <source>
        <dbReference type="ARBA" id="ARBA00001946"/>
    </source>
</evidence>
<evidence type="ECO:0000259" key="5">
    <source>
        <dbReference type="PROSITE" id="PS51462"/>
    </source>
</evidence>
<evidence type="ECO:0000256" key="3">
    <source>
        <dbReference type="ARBA" id="ARBA00022801"/>
    </source>
</evidence>
<comment type="function">
    <text evidence="4">Accelerates the degradation of transcripts by removing pyrophosphate from the 5'-end of triphosphorylated RNA, leading to a more labile monophosphorylated state that can stimulate subsequent ribonuclease cleavage.</text>
</comment>
<comment type="cofactor">
    <cofactor evidence="4">
        <name>a divalent metal cation</name>
        <dbReference type="ChEBI" id="CHEBI:60240"/>
    </cofactor>
</comment>
<comment type="caution">
    <text evidence="6">The sequence shown here is derived from an EMBL/GenBank/DDBJ whole genome shotgun (WGS) entry which is preliminary data.</text>
</comment>
<dbReference type="InterPro" id="IPR022927">
    <property type="entry name" value="RppH"/>
</dbReference>
<protein>
    <recommendedName>
        <fullName evidence="4">RNA pyrophosphohydrolase</fullName>
        <ecNumber evidence="4">3.6.1.-</ecNumber>
    </recommendedName>
    <alternativeName>
        <fullName evidence="4">(Di)nucleoside polyphosphate hydrolase</fullName>
    </alternativeName>
</protein>
<dbReference type="SUPFAM" id="SSF55811">
    <property type="entry name" value="Nudix"/>
    <property type="match status" value="1"/>
</dbReference>
<comment type="similarity">
    <text evidence="4">Belongs to the Nudix hydrolase family. RppH subfamily.</text>
</comment>
<dbReference type="InterPro" id="IPR020084">
    <property type="entry name" value="NUDIX_hydrolase_CS"/>
</dbReference>
<dbReference type="Proteomes" id="UP000252289">
    <property type="component" value="Unassembled WGS sequence"/>
</dbReference>
<dbReference type="InterPro" id="IPR015797">
    <property type="entry name" value="NUDIX_hydrolase-like_dom_sf"/>
</dbReference>
<dbReference type="EMBL" id="QOQK01000001">
    <property type="protein sequence ID" value="RCL85708.1"/>
    <property type="molecule type" value="Genomic_DNA"/>
</dbReference>
<dbReference type="GO" id="GO:0019693">
    <property type="term" value="P:ribose phosphate metabolic process"/>
    <property type="evidence" value="ECO:0007669"/>
    <property type="project" value="TreeGrafter"/>
</dbReference>
<evidence type="ECO:0000313" key="6">
    <source>
        <dbReference type="EMBL" id="RCL85708.1"/>
    </source>
</evidence>
<feature type="short sequence motif" description="Nudix box" evidence="4">
    <location>
        <begin position="47"/>
        <end position="68"/>
    </location>
</feature>
<dbReference type="GO" id="GO:0006753">
    <property type="term" value="P:nucleoside phosphate metabolic process"/>
    <property type="evidence" value="ECO:0007669"/>
    <property type="project" value="TreeGrafter"/>
</dbReference>
<dbReference type="EC" id="3.6.1.-" evidence="4"/>
<evidence type="ECO:0000313" key="7">
    <source>
        <dbReference type="Proteomes" id="UP000252289"/>
    </source>
</evidence>
<dbReference type="NCBIfam" id="NF001938">
    <property type="entry name" value="PRK00714.1-5"/>
    <property type="match status" value="1"/>
</dbReference>
<evidence type="ECO:0000256" key="4">
    <source>
        <dbReference type="HAMAP-Rule" id="MF_00298"/>
    </source>
</evidence>
<reference evidence="6 7" key="1">
    <citation type="journal article" date="2018" name="Microbiome">
        <title>Fine metagenomic profile of the Mediterranean stratified and mixed water columns revealed by assembly and recruitment.</title>
        <authorList>
            <person name="Haro-Moreno J.M."/>
            <person name="Lopez-Perez M."/>
            <person name="De La Torre J.R."/>
            <person name="Picazo A."/>
            <person name="Camacho A."/>
            <person name="Rodriguez-Valera F."/>
        </authorList>
    </citation>
    <scope>NUCLEOTIDE SEQUENCE [LARGE SCALE GENOMIC DNA]</scope>
    <source>
        <strain evidence="6">MED-G50</strain>
    </source>
</reference>
<dbReference type="Gene3D" id="3.90.79.10">
    <property type="entry name" value="Nucleoside Triphosphate Pyrophosphohydrolase"/>
    <property type="match status" value="1"/>
</dbReference>
<dbReference type="CDD" id="cd03671">
    <property type="entry name" value="NUDIX_Ap4A_hydrolase_plant_like"/>
    <property type="match status" value="1"/>
</dbReference>
<feature type="domain" description="Nudix hydrolase" evidence="5">
    <location>
        <begin position="9"/>
        <end position="156"/>
    </location>
</feature>
<dbReference type="PANTHER" id="PTHR11839:SF22">
    <property type="entry name" value="NUDIX HYDROLASE 26, CHLOROPLASTIC"/>
    <property type="match status" value="1"/>
</dbReference>
<dbReference type="Pfam" id="PF00293">
    <property type="entry name" value="NUDIX"/>
    <property type="match status" value="1"/>
</dbReference>
<gene>
    <name evidence="4" type="primary">rppH</name>
    <name evidence="4" type="synonym">nudH</name>
    <name evidence="6" type="ORF">DBW64_00540</name>
</gene>
<accession>A0A368ELH9</accession>
<sequence length="169" mass="19131">MSQVDTTLPYRPCVGIVLINRDGLVWSGHRVMGDLPPDAPRWQLPQGGIDAGEVPETAAKRELAEETGVTKAHVIYEMPGWLTYDLPPELIGKALKGRFRGQRQKWFAMQFEGSDEDINILATEHQEFDDWTWRQLAECPDMVVDFKRDIYLSIAAQFAPFVASGNRQV</sequence>
<proteinExistence type="inferred from homology"/>
<organism evidence="6 7">
    <name type="scientific">PS1 clade bacterium</name>
    <dbReference type="NCBI Taxonomy" id="2175152"/>
    <lineage>
        <taxon>Bacteria</taxon>
        <taxon>Pseudomonadati</taxon>
        <taxon>Pseudomonadota</taxon>
        <taxon>Alphaproteobacteria</taxon>
        <taxon>PS1 clade</taxon>
    </lineage>
</organism>
<dbReference type="PROSITE" id="PS51462">
    <property type="entry name" value="NUDIX"/>
    <property type="match status" value="1"/>
</dbReference>
<comment type="cofactor">
    <cofactor evidence="1">
        <name>Mn(2+)</name>
        <dbReference type="ChEBI" id="CHEBI:29035"/>
    </cofactor>
</comment>
<dbReference type="GO" id="GO:0008893">
    <property type="term" value="F:guanosine-3',5'-bis(diphosphate) 3'-diphosphatase activity"/>
    <property type="evidence" value="ECO:0007669"/>
    <property type="project" value="TreeGrafter"/>
</dbReference>
<dbReference type="HAMAP" id="MF_00298">
    <property type="entry name" value="Nudix_RppH"/>
    <property type="match status" value="1"/>
</dbReference>
<dbReference type="InterPro" id="IPR000086">
    <property type="entry name" value="NUDIX_hydrolase_dom"/>
</dbReference>
<dbReference type="GO" id="GO:0034432">
    <property type="term" value="F:bis(5'-adenosyl)-pentaphosphatase activity"/>
    <property type="evidence" value="ECO:0007669"/>
    <property type="project" value="TreeGrafter"/>
</dbReference>
<comment type="cofactor">
    <cofactor evidence="2">
        <name>Mg(2+)</name>
        <dbReference type="ChEBI" id="CHEBI:18420"/>
    </cofactor>
</comment>
<dbReference type="PANTHER" id="PTHR11839">
    <property type="entry name" value="UDP/ADP-SUGAR PYROPHOSPHATASE"/>
    <property type="match status" value="1"/>
</dbReference>